<keyword evidence="2" id="KW-1185">Reference proteome</keyword>
<dbReference type="RefSeq" id="WP_248480015.1">
    <property type="nucleotide sequence ID" value="NZ_JALPRF010000007.1"/>
</dbReference>
<protein>
    <submittedName>
        <fullName evidence="1">Uncharacterized protein</fullName>
    </submittedName>
</protein>
<gene>
    <name evidence="1" type="ORF">M0L20_25660</name>
</gene>
<accession>A0ABT0HTH5</accession>
<organism evidence="1 2">
    <name type="scientific">Spirosoma liriopis</name>
    <dbReference type="NCBI Taxonomy" id="2937440"/>
    <lineage>
        <taxon>Bacteria</taxon>
        <taxon>Pseudomonadati</taxon>
        <taxon>Bacteroidota</taxon>
        <taxon>Cytophagia</taxon>
        <taxon>Cytophagales</taxon>
        <taxon>Cytophagaceae</taxon>
        <taxon>Spirosoma</taxon>
    </lineage>
</organism>
<reference evidence="1 2" key="1">
    <citation type="submission" date="2022-04" db="EMBL/GenBank/DDBJ databases">
        <title>Spirosoma sp. strain RP8 genome sequencing and assembly.</title>
        <authorList>
            <person name="Jung Y."/>
        </authorList>
    </citation>
    <scope>NUCLEOTIDE SEQUENCE [LARGE SCALE GENOMIC DNA]</scope>
    <source>
        <strain evidence="1 2">RP8</strain>
    </source>
</reference>
<name>A0ABT0HTH5_9BACT</name>
<dbReference type="Proteomes" id="UP001202180">
    <property type="component" value="Unassembled WGS sequence"/>
</dbReference>
<sequence length="67" mass="7659">MESGWKNFLQKVNRNPTTKRISGQDLELVSNELALEVRGGDKDYSPTYEHIVAKQQKFVDPSILLKP</sequence>
<evidence type="ECO:0000313" key="2">
    <source>
        <dbReference type="Proteomes" id="UP001202180"/>
    </source>
</evidence>
<comment type="caution">
    <text evidence="1">The sequence shown here is derived from an EMBL/GenBank/DDBJ whole genome shotgun (WGS) entry which is preliminary data.</text>
</comment>
<dbReference type="EMBL" id="JALPRF010000007">
    <property type="protein sequence ID" value="MCK8495280.1"/>
    <property type="molecule type" value="Genomic_DNA"/>
</dbReference>
<evidence type="ECO:0000313" key="1">
    <source>
        <dbReference type="EMBL" id="MCK8495280.1"/>
    </source>
</evidence>
<proteinExistence type="predicted"/>